<keyword evidence="3" id="KW-0347">Helicase</keyword>
<dbReference type="KEGG" id="pgin:FRZ67_16070"/>
<proteinExistence type="predicted"/>
<protein>
    <submittedName>
        <fullName evidence="6">DNA primase</fullName>
    </submittedName>
</protein>
<dbReference type="Gene3D" id="3.40.50.300">
    <property type="entry name" value="P-loop containing nucleotide triphosphate hydrolases"/>
    <property type="match status" value="1"/>
</dbReference>
<dbReference type="Pfam" id="PF03288">
    <property type="entry name" value="Pox_D5"/>
    <property type="match status" value="1"/>
</dbReference>
<dbReference type="OrthoDB" id="9763644at2"/>
<gene>
    <name evidence="6" type="ORF">FRZ67_16070</name>
</gene>
<dbReference type="PANTHER" id="PTHR35372:SF2">
    <property type="entry name" value="SF3 HELICASE DOMAIN-CONTAINING PROTEIN"/>
    <property type="match status" value="1"/>
</dbReference>
<dbReference type="InterPro" id="IPR045455">
    <property type="entry name" value="NrS-1_pol-like_helicase"/>
</dbReference>
<keyword evidence="7" id="KW-1185">Reference proteome</keyword>
<dbReference type="InterPro" id="IPR051620">
    <property type="entry name" value="ORF904-like_C"/>
</dbReference>
<evidence type="ECO:0000313" key="6">
    <source>
        <dbReference type="EMBL" id="QEC70256.1"/>
    </source>
</evidence>
<dbReference type="PANTHER" id="PTHR35372">
    <property type="entry name" value="ATP BINDING PROTEIN-RELATED"/>
    <property type="match status" value="1"/>
</dbReference>
<dbReference type="InterPro" id="IPR006500">
    <property type="entry name" value="Helicase_put_C_phage/plasmid"/>
</dbReference>
<dbReference type="GO" id="GO:0005524">
    <property type="term" value="F:ATP binding"/>
    <property type="evidence" value="ECO:0007669"/>
    <property type="project" value="UniProtKB-KW"/>
</dbReference>
<dbReference type="InterPro" id="IPR014818">
    <property type="entry name" value="Phage/plasmid_primase_P4_C"/>
</dbReference>
<accession>A0A5B8VI18</accession>
<evidence type="ECO:0000256" key="4">
    <source>
        <dbReference type="ARBA" id="ARBA00022840"/>
    </source>
</evidence>
<reference evidence="6 7" key="1">
    <citation type="journal article" date="2016" name="Int. J. Syst. Evol. Microbiol.">
        <title>Panacibacter ginsenosidivorans gen. nov., sp. nov., with ginsenoside converting activity isolated from soil of a ginseng field.</title>
        <authorList>
            <person name="Siddiqi M.Z."/>
            <person name="Muhammad Shafi S."/>
            <person name="Choi K.D."/>
            <person name="Im W.T."/>
        </authorList>
    </citation>
    <scope>NUCLEOTIDE SEQUENCE [LARGE SCALE GENOMIC DNA]</scope>
    <source>
        <strain evidence="6 7">Gsoil1550</strain>
    </source>
</reference>
<dbReference type="NCBIfam" id="TIGR01613">
    <property type="entry name" value="primase_Cterm"/>
    <property type="match status" value="1"/>
</dbReference>
<evidence type="ECO:0000256" key="3">
    <source>
        <dbReference type="ARBA" id="ARBA00022806"/>
    </source>
</evidence>
<dbReference type="InterPro" id="IPR004968">
    <property type="entry name" value="DNA_primase/NTPase_C"/>
</dbReference>
<dbReference type="SUPFAM" id="SSF52540">
    <property type="entry name" value="P-loop containing nucleoside triphosphate hydrolases"/>
    <property type="match status" value="1"/>
</dbReference>
<organism evidence="6 7">
    <name type="scientific">Panacibacter ginsenosidivorans</name>
    <dbReference type="NCBI Taxonomy" id="1813871"/>
    <lineage>
        <taxon>Bacteria</taxon>
        <taxon>Pseudomonadati</taxon>
        <taxon>Bacteroidota</taxon>
        <taxon>Chitinophagia</taxon>
        <taxon>Chitinophagales</taxon>
        <taxon>Chitinophagaceae</taxon>
        <taxon>Panacibacter</taxon>
    </lineage>
</organism>
<dbReference type="Proteomes" id="UP000321533">
    <property type="component" value="Chromosome"/>
</dbReference>
<dbReference type="Pfam" id="PF19263">
    <property type="entry name" value="DUF5906"/>
    <property type="match status" value="1"/>
</dbReference>
<evidence type="ECO:0000256" key="1">
    <source>
        <dbReference type="ARBA" id="ARBA00022741"/>
    </source>
</evidence>
<dbReference type="EMBL" id="CP042435">
    <property type="protein sequence ID" value="QEC70256.1"/>
    <property type="molecule type" value="Genomic_DNA"/>
</dbReference>
<name>A0A5B8VI18_9BACT</name>
<dbReference type="PROSITE" id="PS51206">
    <property type="entry name" value="SF3_HELICASE_1"/>
    <property type="match status" value="1"/>
</dbReference>
<evidence type="ECO:0000256" key="2">
    <source>
        <dbReference type="ARBA" id="ARBA00022801"/>
    </source>
</evidence>
<evidence type="ECO:0000259" key="5">
    <source>
        <dbReference type="PROSITE" id="PS51206"/>
    </source>
</evidence>
<keyword evidence="4" id="KW-0067">ATP-binding</keyword>
<keyword evidence="1" id="KW-0547">Nucleotide-binding</keyword>
<sequence>MQTIVTHSNVLNALLNELKPIDFRERANLSDGEKLKKQHNVIMTIEEILAVAKKNNWSLCMNHGQVYIYNGQFWKQLFKEELNNFLGTAAEILGVNYYEAKYHTYKADLSKQFISTGYLPRPEKKADEVLINLKNGTFVITPHGYHIRDFAENDFLTYQLPFEYNPEATAEMFQRYLDKVLPDKNQQDILAEFIGYIFIGQQTLKLEKSLILYGTGANGKSVFFIIIQALLGNENVSNFSLQTLTNDTGYQRAKLENKLVNYASEISPRMDSTVFKQLVSGEPVEARLPYGDPFTLDNYAKLIFNTNELPKDVEQNDAFFRRFLILNFVVTIPENERDPELAKKITDNELPGVFNWMLAGLTRLLKQKKFTKSDAVDEMVNQYRIQSDSVQLFLQDDNYEKSDLEFSMTLLYDHYKAYCADSGYKSCSKRKFGERLRNLNYEIVKKNYGMAVKIKKNYI</sequence>
<dbReference type="InterPro" id="IPR014015">
    <property type="entry name" value="Helicase_SF3_DNA-vir"/>
</dbReference>
<keyword evidence="2" id="KW-0378">Hydrolase</keyword>
<dbReference type="Pfam" id="PF08706">
    <property type="entry name" value="D5_N"/>
    <property type="match status" value="1"/>
</dbReference>
<dbReference type="GO" id="GO:0016787">
    <property type="term" value="F:hydrolase activity"/>
    <property type="evidence" value="ECO:0007669"/>
    <property type="project" value="UniProtKB-KW"/>
</dbReference>
<dbReference type="AlphaFoldDB" id="A0A5B8VI18"/>
<evidence type="ECO:0000313" key="7">
    <source>
        <dbReference type="Proteomes" id="UP000321533"/>
    </source>
</evidence>
<dbReference type="GO" id="GO:0004386">
    <property type="term" value="F:helicase activity"/>
    <property type="evidence" value="ECO:0007669"/>
    <property type="project" value="UniProtKB-KW"/>
</dbReference>
<dbReference type="InterPro" id="IPR027417">
    <property type="entry name" value="P-loop_NTPase"/>
</dbReference>
<feature type="domain" description="SF3 helicase" evidence="5">
    <location>
        <begin position="185"/>
        <end position="341"/>
    </location>
</feature>